<protein>
    <submittedName>
        <fullName evidence="1">Uncharacterized protein</fullName>
    </submittedName>
</protein>
<comment type="caution">
    <text evidence="1">The sequence shown here is derived from an EMBL/GenBank/DDBJ whole genome shotgun (WGS) entry which is preliminary data.</text>
</comment>
<evidence type="ECO:0000313" key="2">
    <source>
        <dbReference type="Proteomes" id="UP000677611"/>
    </source>
</evidence>
<organism evidence="1 2">
    <name type="scientific">Bacillus arachidis</name>
    <dbReference type="NCBI Taxonomy" id="2819290"/>
    <lineage>
        <taxon>Bacteria</taxon>
        <taxon>Bacillati</taxon>
        <taxon>Bacillota</taxon>
        <taxon>Bacilli</taxon>
        <taxon>Bacillales</taxon>
        <taxon>Bacillaceae</taxon>
        <taxon>Bacillus</taxon>
    </lineage>
</organism>
<dbReference type="EMBL" id="JAGDQJ010000013">
    <property type="protein sequence ID" value="MBO1625961.1"/>
    <property type="molecule type" value="Genomic_DNA"/>
</dbReference>
<evidence type="ECO:0000313" key="1">
    <source>
        <dbReference type="EMBL" id="MBO1625961.1"/>
    </source>
</evidence>
<reference evidence="1 2" key="1">
    <citation type="submission" date="2021-03" db="EMBL/GenBank/DDBJ databases">
        <title>Identification of novel Bacillus strains.</title>
        <authorList>
            <person name="Xiao Z."/>
            <person name="Li Y."/>
            <person name="Shen J."/>
        </authorList>
    </citation>
    <scope>NUCLEOTIDE SEQUENCE [LARGE SCALE GENOMIC DNA]</scope>
    <source>
        <strain evidence="1 2">SY8</strain>
    </source>
</reference>
<dbReference type="Proteomes" id="UP000677611">
    <property type="component" value="Unassembled WGS sequence"/>
</dbReference>
<keyword evidence="2" id="KW-1185">Reference proteome</keyword>
<proteinExistence type="predicted"/>
<name>A0ABS3NYE7_9BACI</name>
<dbReference type="RefSeq" id="WP_208017803.1">
    <property type="nucleotide sequence ID" value="NZ_JAGDQJ010000013.1"/>
</dbReference>
<gene>
    <name evidence="1" type="ORF">J4P90_12025</name>
</gene>
<sequence length="211" mass="24360">MLETKNSIDMINNINYHLDLGRHNNHHLKTFSNEHGVLPYHVYKHPLNKQASQKESMSLAQPFIHINTLAQILYEAFHDQTFTALVPILFVFQPNIVTGISNPGAYSIDLYNDYFVHLKDINIQEFTAGIGGKKGPIAIGYMINQNESIQHSKEFMHQKLQDQTTECMLALQKQLHIHGELEEQIQLSFDFKKIMIPLIILQWIKQTTIPL</sequence>
<accession>A0ABS3NYE7</accession>